<evidence type="ECO:0000313" key="2">
    <source>
        <dbReference type="Proteomes" id="UP000254337"/>
    </source>
</evidence>
<name>A0A346AXN6_9FIRM</name>
<accession>A0A346AXN6</accession>
<dbReference type="EMBL" id="CP029462">
    <property type="protein sequence ID" value="AXL20629.1"/>
    <property type="molecule type" value="Genomic_DNA"/>
</dbReference>
<protein>
    <submittedName>
        <fullName evidence="1">Uncharacterized protein</fullName>
    </submittedName>
</protein>
<dbReference type="AlphaFoldDB" id="A0A346AXN6"/>
<dbReference type="OrthoDB" id="1622999at2"/>
<dbReference type="Proteomes" id="UP000254337">
    <property type="component" value="Chromosome"/>
</dbReference>
<reference evidence="1 2" key="1">
    <citation type="submission" date="2018-05" db="EMBL/GenBank/DDBJ databases">
        <title>Complete genome sequence of Megasphaera sp. AJH120T, isolated from the ceca of a chicken.</title>
        <authorList>
            <person name="Maki J."/>
            <person name="Looft T."/>
        </authorList>
    </citation>
    <scope>NUCLEOTIDE SEQUENCE [LARGE SCALE GENOMIC DNA]</scope>
    <source>
        <strain evidence="1 2">AJH120</strain>
    </source>
</reference>
<dbReference type="KEGG" id="meg:DKB62_03035"/>
<dbReference type="RefSeq" id="WP_107196439.1">
    <property type="nucleotide sequence ID" value="NZ_CALYAU010000002.1"/>
</dbReference>
<organism evidence="1 2">
    <name type="scientific">Megasphaera stantonii</name>
    <dbReference type="NCBI Taxonomy" id="2144175"/>
    <lineage>
        <taxon>Bacteria</taxon>
        <taxon>Bacillati</taxon>
        <taxon>Bacillota</taxon>
        <taxon>Negativicutes</taxon>
        <taxon>Veillonellales</taxon>
        <taxon>Veillonellaceae</taxon>
        <taxon>Megasphaera</taxon>
    </lineage>
</organism>
<proteinExistence type="predicted"/>
<sequence>MTLSLFWSRYTLELHERHLRDVDAMYRYVIAREKWNWFLSQIPEKEQVQILRGHNHGDESWSCRKWLDHMLEWMKENKPAAVYEAVAERVRAMEAKPIEELEKQAAHSLSQEELHTLRQAGYFRCVDVPEGEE</sequence>
<keyword evidence="2" id="KW-1185">Reference proteome</keyword>
<evidence type="ECO:0000313" key="1">
    <source>
        <dbReference type="EMBL" id="AXL20629.1"/>
    </source>
</evidence>
<gene>
    <name evidence="1" type="ORF">DKB62_03035</name>
</gene>